<evidence type="ECO:0000256" key="9">
    <source>
        <dbReference type="ARBA" id="ARBA00022989"/>
    </source>
</evidence>
<keyword evidence="13" id="KW-1185">Reference proteome</keyword>
<dbReference type="PANTHER" id="PTHR13036">
    <property type="entry name" value="BETA1,4 MANNOSYLTRANSFERASE"/>
    <property type="match status" value="1"/>
</dbReference>
<keyword evidence="7" id="KW-0812">Transmembrane</keyword>
<evidence type="ECO:0000256" key="1">
    <source>
        <dbReference type="ARBA" id="ARBA00004389"/>
    </source>
</evidence>
<keyword evidence="9" id="KW-1133">Transmembrane helix</keyword>
<organism evidence="12 13">
    <name type="scientific">Taphrina deformans (strain PYCC 5710 / ATCC 11124 / CBS 356.35 / IMI 108563 / JCM 9778 / NBRC 8474)</name>
    <name type="common">Peach leaf curl fungus</name>
    <name type="synonym">Lalaria deformans</name>
    <dbReference type="NCBI Taxonomy" id="1097556"/>
    <lineage>
        <taxon>Eukaryota</taxon>
        <taxon>Fungi</taxon>
        <taxon>Dikarya</taxon>
        <taxon>Ascomycota</taxon>
        <taxon>Taphrinomycotina</taxon>
        <taxon>Taphrinomycetes</taxon>
        <taxon>Taphrinales</taxon>
        <taxon>Taphrinaceae</taxon>
        <taxon>Taphrina</taxon>
    </lineage>
</organism>
<dbReference type="Proteomes" id="UP000013776">
    <property type="component" value="Unassembled WGS sequence"/>
</dbReference>
<dbReference type="SUPFAM" id="SSF53756">
    <property type="entry name" value="UDP-Glycosyltransferase/glycogen phosphorylase"/>
    <property type="match status" value="1"/>
</dbReference>
<evidence type="ECO:0000256" key="4">
    <source>
        <dbReference type="ARBA" id="ARBA00015841"/>
    </source>
</evidence>
<evidence type="ECO:0000256" key="7">
    <source>
        <dbReference type="ARBA" id="ARBA00022692"/>
    </source>
</evidence>
<accession>R4XEC7</accession>
<protein>
    <recommendedName>
        <fullName evidence="4">Chitobiosyldiphosphodolichol beta-mannosyltransferase</fullName>
        <ecNumber evidence="3">2.4.1.142</ecNumber>
    </recommendedName>
</protein>
<comment type="pathway">
    <text evidence="2">Protein modification; protein glycosylation.</text>
</comment>
<dbReference type="OrthoDB" id="614844at2759"/>
<evidence type="ECO:0000313" key="12">
    <source>
        <dbReference type="EMBL" id="CCG82826.1"/>
    </source>
</evidence>
<dbReference type="EC" id="2.4.1.142" evidence="3"/>
<evidence type="ECO:0000256" key="6">
    <source>
        <dbReference type="ARBA" id="ARBA00022679"/>
    </source>
</evidence>
<dbReference type="PANTHER" id="PTHR13036:SF0">
    <property type="entry name" value="CHITOBIOSYLDIPHOSPHODOLICHOL BETA-MANNOSYLTRANSFERASE"/>
    <property type="match status" value="1"/>
</dbReference>
<gene>
    <name evidence="12" type="ORF">TAPDE_002958</name>
</gene>
<dbReference type="VEuPathDB" id="FungiDB:TAPDE_002958"/>
<dbReference type="GO" id="GO:0005789">
    <property type="term" value="C:endoplasmic reticulum membrane"/>
    <property type="evidence" value="ECO:0007669"/>
    <property type="project" value="UniProtKB-SubCell"/>
</dbReference>
<sequence>MIYYLLGACILYIVTLAYFFTPSPYLEGSKFAKKNQTIAILVLGDIGRSPRMLYHAGSLSRAGFKVQIIGYKGTMPHQDVLNDANIQYQFVPQLPTALNNQPKWLFPILGPVKVLHQIFFLCIILGYAIDPPAYILLQNPPSIPVLALGRLFAWIRNSRLVIDWHNLGYSILGLKLGAGHPMVSISKVYEKIVGRNAYAHLAVTDSMSTFLRDEVRASGSIKTLHDRPPAQFRVFETQERVQFLFSCDATQGFEPARDKLVVSSTSWTLDEDFQILLDALVAYDSDVAEKPRLLVVITGKGPLLGHYRNLIAGLALKSVTIRCCWLRAEDYPKILASADLGISLHSSSSGLDLPMKVVDMFGCGLPVLALRFACIHELVIEGLNGRTFSDSEDLSQCLLGLFAEAEGKEHLRVLREGAIEEGKRRWDGEWSSVASTIFQKR</sequence>
<comment type="caution">
    <text evidence="12">The sequence shown here is derived from an EMBL/GenBank/DDBJ whole genome shotgun (WGS) entry which is preliminary data.</text>
</comment>
<keyword evidence="6" id="KW-0808">Transferase</keyword>
<comment type="function">
    <text evidence="11">Participates in the formation of the lipid-linked precursor oligosaccharide for N-glycosylation. Involved in assembling the dolichol-pyrophosphate-GlcNAc(2)-Man(5) intermediate on the cytoplasmic surface of the ER.</text>
</comment>
<evidence type="ECO:0000256" key="5">
    <source>
        <dbReference type="ARBA" id="ARBA00022676"/>
    </source>
</evidence>
<proteinExistence type="predicted"/>
<dbReference type="eggNOG" id="KOG2941">
    <property type="taxonomic scope" value="Eukaryota"/>
</dbReference>
<evidence type="ECO:0000256" key="10">
    <source>
        <dbReference type="ARBA" id="ARBA00023136"/>
    </source>
</evidence>
<dbReference type="InterPro" id="IPR026051">
    <property type="entry name" value="ALG1-like"/>
</dbReference>
<dbReference type="AlphaFoldDB" id="R4XEC7"/>
<evidence type="ECO:0000256" key="3">
    <source>
        <dbReference type="ARBA" id="ARBA00012611"/>
    </source>
</evidence>
<keyword evidence="10" id="KW-0472">Membrane</keyword>
<dbReference type="STRING" id="1097556.R4XEC7"/>
<evidence type="ECO:0000256" key="8">
    <source>
        <dbReference type="ARBA" id="ARBA00022824"/>
    </source>
</evidence>
<dbReference type="GO" id="GO:0004578">
    <property type="term" value="F:chitobiosyldiphosphodolichol beta-mannosyltransferase activity"/>
    <property type="evidence" value="ECO:0007669"/>
    <property type="project" value="UniProtKB-EC"/>
</dbReference>
<comment type="subcellular location">
    <subcellularLocation>
        <location evidence="1">Endoplasmic reticulum membrane</location>
        <topology evidence="1">Single-pass membrane protein</topology>
    </subcellularLocation>
</comment>
<evidence type="ECO:0000313" key="13">
    <source>
        <dbReference type="Proteomes" id="UP000013776"/>
    </source>
</evidence>
<keyword evidence="5" id="KW-0328">Glycosyltransferase</keyword>
<evidence type="ECO:0000256" key="11">
    <source>
        <dbReference type="ARBA" id="ARBA00024899"/>
    </source>
</evidence>
<reference evidence="12 13" key="1">
    <citation type="journal article" date="2013" name="MBio">
        <title>Genome sequencing of the plant pathogen Taphrina deformans, the causal agent of peach leaf curl.</title>
        <authorList>
            <person name="Cisse O.H."/>
            <person name="Almeida J.M.G.C.F."/>
            <person name="Fonseca A."/>
            <person name="Kumar A.A."/>
            <person name="Salojaervi J."/>
            <person name="Overmyer K."/>
            <person name="Hauser P.M."/>
            <person name="Pagni M."/>
        </authorList>
    </citation>
    <scope>NUCLEOTIDE SEQUENCE [LARGE SCALE GENOMIC DNA]</scope>
    <source>
        <strain evidence="13">PYCC 5710 / ATCC 11124 / CBS 356.35 / IMI 108563 / JCM 9778 / NBRC 8474</strain>
    </source>
</reference>
<name>R4XEC7_TAPDE</name>
<keyword evidence="8" id="KW-0256">Endoplasmic reticulum</keyword>
<dbReference type="EMBL" id="CAHR02000104">
    <property type="protein sequence ID" value="CCG82826.1"/>
    <property type="molecule type" value="Genomic_DNA"/>
</dbReference>
<dbReference type="Gene3D" id="3.40.50.2000">
    <property type="entry name" value="Glycogen Phosphorylase B"/>
    <property type="match status" value="1"/>
</dbReference>
<evidence type="ECO:0000256" key="2">
    <source>
        <dbReference type="ARBA" id="ARBA00004922"/>
    </source>
</evidence>
<dbReference type="Pfam" id="PF13692">
    <property type="entry name" value="Glyco_trans_1_4"/>
    <property type="match status" value="1"/>
</dbReference>